<dbReference type="PANTHER" id="PTHR12420:SF47">
    <property type="entry name" value="PHD FINGER PROTEIN 7"/>
    <property type="match status" value="1"/>
</dbReference>
<evidence type="ECO:0000256" key="1">
    <source>
        <dbReference type="ARBA" id="ARBA00022723"/>
    </source>
</evidence>
<dbReference type="GO" id="GO:0008270">
    <property type="term" value="F:zinc ion binding"/>
    <property type="evidence" value="ECO:0007669"/>
    <property type="project" value="UniProtKB-KW"/>
</dbReference>
<dbReference type="SUPFAM" id="SSF57850">
    <property type="entry name" value="RING/U-box"/>
    <property type="match status" value="1"/>
</dbReference>
<accession>A0A669QAH6</accession>
<dbReference type="Proteomes" id="UP000472261">
    <property type="component" value="Unplaced"/>
</dbReference>
<dbReference type="CDD" id="cd16448">
    <property type="entry name" value="RING-H2"/>
    <property type="match status" value="1"/>
</dbReference>
<evidence type="ECO:0000256" key="3">
    <source>
        <dbReference type="ARBA" id="ARBA00022833"/>
    </source>
</evidence>
<keyword evidence="3" id="KW-0862">Zinc</keyword>
<keyword evidence="2 4" id="KW-0863">Zinc-finger</keyword>
<evidence type="ECO:0000313" key="6">
    <source>
        <dbReference type="Ensembl" id="ENSPCLP00000017684.1"/>
    </source>
</evidence>
<dbReference type="Gene3D" id="3.30.40.10">
    <property type="entry name" value="Zinc/RING finger domain, C3HC4 (zinc finger)"/>
    <property type="match status" value="1"/>
</dbReference>
<dbReference type="PROSITE" id="PS50089">
    <property type="entry name" value="ZF_RING_2"/>
    <property type="match status" value="1"/>
</dbReference>
<keyword evidence="7" id="KW-1185">Reference proteome</keyword>
<evidence type="ECO:0000313" key="7">
    <source>
        <dbReference type="Proteomes" id="UP000472261"/>
    </source>
</evidence>
<dbReference type="Ensembl" id="ENSPCLT00000023574.1">
    <property type="protein sequence ID" value="ENSPCLP00000017684.1"/>
    <property type="gene ID" value="ENSPCLG00000014753.1"/>
</dbReference>
<dbReference type="SMART" id="SM00184">
    <property type="entry name" value="RING"/>
    <property type="match status" value="2"/>
</dbReference>
<feature type="domain" description="RING-type" evidence="5">
    <location>
        <begin position="151"/>
        <end position="200"/>
    </location>
</feature>
<name>A0A669QAH6_PHACC</name>
<dbReference type="InterPro" id="IPR051188">
    <property type="entry name" value="PHD-type_Zinc_Finger"/>
</dbReference>
<organism evidence="6 7">
    <name type="scientific">Phasianus colchicus</name>
    <name type="common">Common pheasant</name>
    <dbReference type="NCBI Taxonomy" id="9054"/>
    <lineage>
        <taxon>Eukaryota</taxon>
        <taxon>Metazoa</taxon>
        <taxon>Chordata</taxon>
        <taxon>Craniata</taxon>
        <taxon>Vertebrata</taxon>
        <taxon>Euteleostomi</taxon>
        <taxon>Archelosauria</taxon>
        <taxon>Archosauria</taxon>
        <taxon>Dinosauria</taxon>
        <taxon>Saurischia</taxon>
        <taxon>Theropoda</taxon>
        <taxon>Coelurosauria</taxon>
        <taxon>Aves</taxon>
        <taxon>Neognathae</taxon>
        <taxon>Galloanserae</taxon>
        <taxon>Galliformes</taxon>
        <taxon>Phasianidae</taxon>
        <taxon>Phasianinae</taxon>
        <taxon>Phasianus</taxon>
    </lineage>
</organism>
<dbReference type="AlphaFoldDB" id="A0A669QAH6"/>
<evidence type="ECO:0000256" key="4">
    <source>
        <dbReference type="PROSITE-ProRule" id="PRU00175"/>
    </source>
</evidence>
<dbReference type="PANTHER" id="PTHR12420">
    <property type="entry name" value="PHD FINGER PROTEIN"/>
    <property type="match status" value="1"/>
</dbReference>
<sequence length="247" mass="27017">MRTEAGRADGEHRTGTGSLVPAEAWRASPGPKKAIPALPTSPKTHSCSCRRALCSRQLCRVPPSPAPSCALLLSLSLLLMEMLCSFQLCFVCGKRGASITCAEMGCDRSFHFPCAAEGQCVTQFFGQHRCFCLEHLPQQPLETAPTQDTTCIICMEPVGLSRSYCTMVCPACQHAWFHRACIQGMAKSAGLCCFQCPLCRDREVFIQEMVNLGIHIPARLVSFSQLSRHEGTRAQVPAQGLSRQAWP</sequence>
<evidence type="ECO:0000256" key="2">
    <source>
        <dbReference type="ARBA" id="ARBA00022771"/>
    </source>
</evidence>
<protein>
    <recommendedName>
        <fullName evidence="5">RING-type domain-containing protein</fullName>
    </recommendedName>
</protein>
<reference evidence="6" key="1">
    <citation type="submission" date="2025-08" db="UniProtKB">
        <authorList>
            <consortium name="Ensembl"/>
        </authorList>
    </citation>
    <scope>IDENTIFICATION</scope>
</reference>
<reference evidence="6" key="2">
    <citation type="submission" date="2025-09" db="UniProtKB">
        <authorList>
            <consortium name="Ensembl"/>
        </authorList>
    </citation>
    <scope>IDENTIFICATION</scope>
</reference>
<dbReference type="InterPro" id="IPR001965">
    <property type="entry name" value="Znf_PHD"/>
</dbReference>
<dbReference type="InterPro" id="IPR013083">
    <property type="entry name" value="Znf_RING/FYVE/PHD"/>
</dbReference>
<dbReference type="SMART" id="SM00249">
    <property type="entry name" value="PHD"/>
    <property type="match status" value="1"/>
</dbReference>
<proteinExistence type="predicted"/>
<dbReference type="GO" id="GO:0005634">
    <property type="term" value="C:nucleus"/>
    <property type="evidence" value="ECO:0007669"/>
    <property type="project" value="TreeGrafter"/>
</dbReference>
<dbReference type="InterPro" id="IPR001841">
    <property type="entry name" value="Znf_RING"/>
</dbReference>
<keyword evidence="1" id="KW-0479">Metal-binding</keyword>
<evidence type="ECO:0000259" key="5">
    <source>
        <dbReference type="PROSITE" id="PS50089"/>
    </source>
</evidence>
<dbReference type="Pfam" id="PF13771">
    <property type="entry name" value="zf-HC5HC2H"/>
    <property type="match status" value="1"/>
</dbReference>